<dbReference type="HOGENOM" id="CLU_105261_0_0_1"/>
<dbReference type="Ensembl" id="ENSLACT00000000418.1">
    <property type="protein sequence ID" value="ENSLACP00000000416.1"/>
    <property type="gene ID" value="ENSLACG00000000372.1"/>
</dbReference>
<reference evidence="1" key="2">
    <citation type="submission" date="2025-08" db="UniProtKB">
        <authorList>
            <consortium name="Ensembl"/>
        </authorList>
    </citation>
    <scope>IDENTIFICATION</scope>
</reference>
<dbReference type="InParanoid" id="H2ZSP5"/>
<dbReference type="EMBL" id="AFYH01268968">
    <property type="status" value="NOT_ANNOTATED_CDS"/>
    <property type="molecule type" value="Genomic_DNA"/>
</dbReference>
<organism evidence="1 2">
    <name type="scientific">Latimeria chalumnae</name>
    <name type="common">Coelacanth</name>
    <dbReference type="NCBI Taxonomy" id="7897"/>
    <lineage>
        <taxon>Eukaryota</taxon>
        <taxon>Metazoa</taxon>
        <taxon>Chordata</taxon>
        <taxon>Craniata</taxon>
        <taxon>Vertebrata</taxon>
        <taxon>Euteleostomi</taxon>
        <taxon>Coelacanthiformes</taxon>
        <taxon>Coelacanthidae</taxon>
        <taxon>Latimeria</taxon>
    </lineage>
</organism>
<dbReference type="GeneTree" id="ENSGT00950000182963"/>
<dbReference type="EMBL" id="AFYH01268967">
    <property type="status" value="NOT_ANNOTATED_CDS"/>
    <property type="molecule type" value="Genomic_DNA"/>
</dbReference>
<dbReference type="PANTHER" id="PTHR23039">
    <property type="entry name" value="NANCE-HORAN SYNDROME PROTEIN"/>
    <property type="match status" value="1"/>
</dbReference>
<dbReference type="eggNOG" id="ENOG502QQ7S">
    <property type="taxonomic scope" value="Eukaryota"/>
</dbReference>
<dbReference type="Proteomes" id="UP000008672">
    <property type="component" value="Unassembled WGS sequence"/>
</dbReference>
<dbReference type="AlphaFoldDB" id="H2ZSP5"/>
<dbReference type="PANTHER" id="PTHR23039:SF2">
    <property type="entry name" value="NHS-LIKE PROTEIN 2"/>
    <property type="match status" value="1"/>
</dbReference>
<evidence type="ECO:0000313" key="2">
    <source>
        <dbReference type="Proteomes" id="UP000008672"/>
    </source>
</evidence>
<dbReference type="Pfam" id="PF15273">
    <property type="entry name" value="NHS"/>
    <property type="match status" value="1"/>
</dbReference>
<name>H2ZSP5_LATCH</name>
<proteinExistence type="predicted"/>
<sequence>INLSFLIQKKEYEEQLTEGKVTGQTFRREFADAAATSEFSQRTTSKRTEFIFMPATRRVSEDETTTVGVRPQEAVPNLPTTSNKQTSWNKAFLLPTPEEKRWHQSSSVQARIVPINVSGEPFDRHATLRQSLFNTETALNPKSTLRRRRTITGIPEL</sequence>
<reference evidence="2" key="1">
    <citation type="submission" date="2011-08" db="EMBL/GenBank/DDBJ databases">
        <title>The draft genome of Latimeria chalumnae.</title>
        <authorList>
            <person name="Di Palma F."/>
            <person name="Alfoldi J."/>
            <person name="Johnson J."/>
            <person name="Berlin A."/>
            <person name="Gnerre S."/>
            <person name="Jaffe D."/>
            <person name="MacCallum I."/>
            <person name="Young S."/>
            <person name="Walker B.J."/>
            <person name="Lander E."/>
            <person name="Lindblad-Toh K."/>
        </authorList>
    </citation>
    <scope>NUCLEOTIDE SEQUENCE [LARGE SCALE GENOMIC DNA]</scope>
    <source>
        <strain evidence="2">Wild caught</strain>
    </source>
</reference>
<keyword evidence="2" id="KW-1185">Reference proteome</keyword>
<evidence type="ECO:0000313" key="1">
    <source>
        <dbReference type="Ensembl" id="ENSLACP00000000416.1"/>
    </source>
</evidence>
<reference evidence="1" key="3">
    <citation type="submission" date="2025-09" db="UniProtKB">
        <authorList>
            <consortium name="Ensembl"/>
        </authorList>
    </citation>
    <scope>IDENTIFICATION</scope>
</reference>
<dbReference type="OMA" id="WHPACST"/>
<dbReference type="GO" id="GO:0030154">
    <property type="term" value="P:cell differentiation"/>
    <property type="evidence" value="ECO:0007669"/>
    <property type="project" value="TreeGrafter"/>
</dbReference>
<protein>
    <submittedName>
        <fullName evidence="1">Uncharacterized protein</fullName>
    </submittedName>
</protein>
<accession>H2ZSP5</accession>
<dbReference type="Bgee" id="ENSLACG00000000372">
    <property type="expression patterns" value="Expressed in pectoral fin and 1 other cell type or tissue"/>
</dbReference>
<dbReference type="InterPro" id="IPR024845">
    <property type="entry name" value="NHS-like"/>
</dbReference>